<dbReference type="EMBL" id="BK015597">
    <property type="protein sequence ID" value="DAE14946.1"/>
    <property type="molecule type" value="Genomic_DNA"/>
</dbReference>
<name>A0A8S5Q7M1_9CAUD</name>
<protein>
    <submittedName>
        <fullName evidence="2">Uncharacterized protein</fullName>
    </submittedName>
</protein>
<feature type="compositionally biased region" description="Basic and acidic residues" evidence="1">
    <location>
        <begin position="23"/>
        <end position="34"/>
    </location>
</feature>
<evidence type="ECO:0000313" key="2">
    <source>
        <dbReference type="EMBL" id="DAE14946.1"/>
    </source>
</evidence>
<accession>A0A8S5Q7M1</accession>
<reference evidence="2" key="1">
    <citation type="journal article" date="2021" name="Proc. Natl. Acad. Sci. U.S.A.">
        <title>A Catalog of Tens of Thousands of Viruses from Human Metagenomes Reveals Hidden Associations with Chronic Diseases.</title>
        <authorList>
            <person name="Tisza M.J."/>
            <person name="Buck C.B."/>
        </authorList>
    </citation>
    <scope>NUCLEOTIDE SEQUENCE</scope>
    <source>
        <strain evidence="2">Ctf8W5</strain>
    </source>
</reference>
<evidence type="ECO:0000256" key="1">
    <source>
        <dbReference type="SAM" id="MobiDB-lite"/>
    </source>
</evidence>
<organism evidence="2">
    <name type="scientific">Siphoviridae sp. ctf8W5</name>
    <dbReference type="NCBI Taxonomy" id="2825595"/>
    <lineage>
        <taxon>Viruses</taxon>
        <taxon>Duplodnaviria</taxon>
        <taxon>Heunggongvirae</taxon>
        <taxon>Uroviricota</taxon>
        <taxon>Caudoviricetes</taxon>
    </lineage>
</organism>
<feature type="region of interest" description="Disordered" evidence="1">
    <location>
        <begin position="1"/>
        <end position="34"/>
    </location>
</feature>
<sequence length="55" mass="6682">MTEKMISQQQENSGRNHQNHIFCDQHPDYHPNPYEKQHKAEQLFQFFCTFFIGLL</sequence>
<feature type="compositionally biased region" description="Polar residues" evidence="1">
    <location>
        <begin position="1"/>
        <end position="16"/>
    </location>
</feature>
<proteinExistence type="predicted"/>